<dbReference type="GO" id="GO:0004185">
    <property type="term" value="F:serine-type carboxypeptidase activity"/>
    <property type="evidence" value="ECO:0007669"/>
    <property type="project" value="InterPro"/>
</dbReference>
<sequence length="180" mass="20325">MEAHNKREALRDMITNITGIATIFDTRRVDIYDENANVDKFLNLEAVKEAMSAHPDLNYVSCNKVVGEKMAADTMQSVKHLLPDVLEHIPVLLYQGQYDILDGPASSMAWINTLEWPGRQALLDDPGKLWRHKDVVAGWLRQAGNLDHVVVYRAGHMVPHDQPTATKDMLNTWTQNVLSP</sequence>
<dbReference type="OrthoDB" id="443318at2759"/>
<comment type="similarity">
    <text evidence="1">Belongs to the peptidase S10 family.</text>
</comment>
<name>A0A250X3F5_9CHLO</name>
<gene>
    <name evidence="2" type="ORF">CEUSTIGMA_g5030.t1</name>
</gene>
<keyword evidence="3" id="KW-1185">Reference proteome</keyword>
<evidence type="ECO:0000313" key="3">
    <source>
        <dbReference type="Proteomes" id="UP000232323"/>
    </source>
</evidence>
<dbReference type="Proteomes" id="UP000232323">
    <property type="component" value="Unassembled WGS sequence"/>
</dbReference>
<evidence type="ECO:0000256" key="1">
    <source>
        <dbReference type="ARBA" id="ARBA00009431"/>
    </source>
</evidence>
<comment type="caution">
    <text evidence="2">The sequence shown here is derived from an EMBL/GenBank/DDBJ whole genome shotgun (WGS) entry which is preliminary data.</text>
</comment>
<evidence type="ECO:0000313" key="2">
    <source>
        <dbReference type="EMBL" id="GAX77586.1"/>
    </source>
</evidence>
<organism evidence="2 3">
    <name type="scientific">Chlamydomonas eustigma</name>
    <dbReference type="NCBI Taxonomy" id="1157962"/>
    <lineage>
        <taxon>Eukaryota</taxon>
        <taxon>Viridiplantae</taxon>
        <taxon>Chlorophyta</taxon>
        <taxon>core chlorophytes</taxon>
        <taxon>Chlorophyceae</taxon>
        <taxon>CS clade</taxon>
        <taxon>Chlamydomonadales</taxon>
        <taxon>Chlamydomonadaceae</taxon>
        <taxon>Chlamydomonas</taxon>
    </lineage>
</organism>
<accession>A0A250X3F5</accession>
<dbReference type="EMBL" id="BEGY01000025">
    <property type="protein sequence ID" value="GAX77586.1"/>
    <property type="molecule type" value="Genomic_DNA"/>
</dbReference>
<reference evidence="2 3" key="1">
    <citation type="submission" date="2017-08" db="EMBL/GenBank/DDBJ databases">
        <title>Acidophilic green algal genome provides insights into adaptation to an acidic environment.</title>
        <authorList>
            <person name="Hirooka S."/>
            <person name="Hirose Y."/>
            <person name="Kanesaki Y."/>
            <person name="Higuchi S."/>
            <person name="Fujiwara T."/>
            <person name="Onuma R."/>
            <person name="Era A."/>
            <person name="Ohbayashi R."/>
            <person name="Uzuka A."/>
            <person name="Nozaki H."/>
            <person name="Yoshikawa H."/>
            <person name="Miyagishima S.Y."/>
        </authorList>
    </citation>
    <scope>NUCLEOTIDE SEQUENCE [LARGE SCALE GENOMIC DNA]</scope>
    <source>
        <strain evidence="2 3">NIES-2499</strain>
    </source>
</reference>
<dbReference type="InterPro" id="IPR001563">
    <property type="entry name" value="Peptidase_S10"/>
</dbReference>
<dbReference type="Pfam" id="PF00450">
    <property type="entry name" value="Peptidase_S10"/>
    <property type="match status" value="1"/>
</dbReference>
<dbReference type="SUPFAM" id="SSF53474">
    <property type="entry name" value="alpha/beta-Hydrolases"/>
    <property type="match status" value="1"/>
</dbReference>
<protein>
    <submittedName>
        <fullName evidence="2">Uncharacterized protein</fullName>
    </submittedName>
</protein>
<dbReference type="InterPro" id="IPR029058">
    <property type="entry name" value="AB_hydrolase_fold"/>
</dbReference>
<dbReference type="AlphaFoldDB" id="A0A250X3F5"/>
<proteinExistence type="inferred from homology"/>
<dbReference type="GO" id="GO:0006508">
    <property type="term" value="P:proteolysis"/>
    <property type="evidence" value="ECO:0007669"/>
    <property type="project" value="InterPro"/>
</dbReference>
<dbReference type="Gene3D" id="3.40.50.1820">
    <property type="entry name" value="alpha/beta hydrolase"/>
    <property type="match status" value="1"/>
</dbReference>